<accession>A0A0F9M6Z3</accession>
<dbReference type="GO" id="GO:0016730">
    <property type="term" value="F:oxidoreductase activity, acting on iron-sulfur proteins as donors"/>
    <property type="evidence" value="ECO:0007669"/>
    <property type="project" value="InterPro"/>
</dbReference>
<keyword evidence="8" id="KW-0408">Iron</keyword>
<dbReference type="GO" id="GO:0103012">
    <property type="term" value="F:ferredoxin-thioredoxin reductase activity"/>
    <property type="evidence" value="ECO:0007669"/>
    <property type="project" value="UniProtKB-EC"/>
</dbReference>
<dbReference type="PANTHER" id="PTHR35113">
    <property type="entry name" value="FERREDOXIN-THIOREDOXIN REDUCTASE CATALYTIC CHAIN, CHLOROPLASTIC"/>
    <property type="match status" value="1"/>
</dbReference>
<evidence type="ECO:0000256" key="11">
    <source>
        <dbReference type="ARBA" id="ARBA00026011"/>
    </source>
</evidence>
<sequence length="67" mass="7815">DKIIKNLARRKLKYGHQYCPCRMISGNEEMVAKIICPCEYHTEEIRQNDICNCDLFVSPNYKPVPAI</sequence>
<dbReference type="AlphaFoldDB" id="A0A0F9M6Z3"/>
<comment type="function">
    <text evidence="2">Catalytic subunit of the ferredoxin-thioredoxin reductase (FTR), which catalyzes the two-electron reduction of thioredoxins by the electrons provided by reduced ferredoxin.</text>
</comment>
<evidence type="ECO:0000256" key="8">
    <source>
        <dbReference type="ARBA" id="ARBA00023004"/>
    </source>
</evidence>
<evidence type="ECO:0000256" key="9">
    <source>
        <dbReference type="ARBA" id="ARBA00023014"/>
    </source>
</evidence>
<evidence type="ECO:0000256" key="4">
    <source>
        <dbReference type="ARBA" id="ARBA00012358"/>
    </source>
</evidence>
<dbReference type="PANTHER" id="PTHR35113:SF1">
    <property type="entry name" value="FERREDOXIN-THIOREDOXIN REDUCTASE CATALYTIC CHAIN, CHLOROPLASTIC"/>
    <property type="match status" value="1"/>
</dbReference>
<name>A0A0F9M6Z3_9ZZZZ</name>
<evidence type="ECO:0000256" key="6">
    <source>
        <dbReference type="ARBA" id="ARBA00022723"/>
    </source>
</evidence>
<comment type="caution">
    <text evidence="14">The sequence shown here is derived from an EMBL/GenBank/DDBJ whole genome shotgun (WGS) entry which is preliminary data.</text>
</comment>
<dbReference type="GO" id="GO:0051539">
    <property type="term" value="F:4 iron, 4 sulfur cluster binding"/>
    <property type="evidence" value="ECO:0007669"/>
    <property type="project" value="UniProtKB-KW"/>
</dbReference>
<evidence type="ECO:0000256" key="2">
    <source>
        <dbReference type="ARBA" id="ARBA00003945"/>
    </source>
</evidence>
<proteinExistence type="inferred from homology"/>
<evidence type="ECO:0000256" key="7">
    <source>
        <dbReference type="ARBA" id="ARBA00023002"/>
    </source>
</evidence>
<evidence type="ECO:0000256" key="3">
    <source>
        <dbReference type="ARBA" id="ARBA00007941"/>
    </source>
</evidence>
<keyword evidence="9" id="KW-0411">Iron-sulfur</keyword>
<reference evidence="14" key="1">
    <citation type="journal article" date="2015" name="Nature">
        <title>Complex archaea that bridge the gap between prokaryotes and eukaryotes.</title>
        <authorList>
            <person name="Spang A."/>
            <person name="Saw J.H."/>
            <person name="Jorgensen S.L."/>
            <person name="Zaremba-Niedzwiedzka K."/>
            <person name="Martijn J."/>
            <person name="Lind A.E."/>
            <person name="van Eijk R."/>
            <person name="Schleper C."/>
            <person name="Guy L."/>
            <person name="Ettema T.J."/>
        </authorList>
    </citation>
    <scope>NUCLEOTIDE SEQUENCE</scope>
</reference>
<dbReference type="EMBL" id="LAZR01009478">
    <property type="protein sequence ID" value="KKM72405.1"/>
    <property type="molecule type" value="Genomic_DNA"/>
</dbReference>
<evidence type="ECO:0000256" key="13">
    <source>
        <dbReference type="ARBA" id="ARBA00048150"/>
    </source>
</evidence>
<evidence type="ECO:0000256" key="12">
    <source>
        <dbReference type="ARBA" id="ARBA00030295"/>
    </source>
</evidence>
<comment type="subunit">
    <text evidence="11">Heterodimer of subunit A (variable subunit) and subunit B (catalytic subunit). Heterodimeric FTR forms a complex with ferredoxin and thioredoxin.</text>
</comment>
<dbReference type="InterPro" id="IPR036644">
    <property type="entry name" value="FTR_bsu_sf"/>
</dbReference>
<organism evidence="14">
    <name type="scientific">marine sediment metagenome</name>
    <dbReference type="NCBI Taxonomy" id="412755"/>
    <lineage>
        <taxon>unclassified sequences</taxon>
        <taxon>metagenomes</taxon>
        <taxon>ecological metagenomes</taxon>
    </lineage>
</organism>
<feature type="non-terminal residue" evidence="14">
    <location>
        <position position="1"/>
    </location>
</feature>
<keyword evidence="6" id="KW-0479">Metal-binding</keyword>
<protein>
    <recommendedName>
        <fullName evidence="4">ferredoxin:thioredoxin reductase</fullName>
        <ecNumber evidence="4">1.8.7.2</ecNumber>
    </recommendedName>
    <alternativeName>
        <fullName evidence="12">Ferredoxin-thioredoxin reductase subunit B</fullName>
    </alternativeName>
</protein>
<gene>
    <name evidence="14" type="ORF">LCGC14_1420830</name>
</gene>
<dbReference type="Pfam" id="PF02943">
    <property type="entry name" value="FeThRed_B"/>
    <property type="match status" value="1"/>
</dbReference>
<keyword evidence="7" id="KW-0560">Oxidoreductase</keyword>
<keyword evidence="10" id="KW-1015">Disulfide bond</keyword>
<comment type="similarity">
    <text evidence="3">Belongs to the ferredoxin thioredoxin reductase beta subunit family.</text>
</comment>
<dbReference type="SUPFAM" id="SSF57662">
    <property type="entry name" value="Ferredoxin thioredoxin reductase (FTR), catalytic beta chain"/>
    <property type="match status" value="1"/>
</dbReference>
<evidence type="ECO:0000256" key="1">
    <source>
        <dbReference type="ARBA" id="ARBA00001966"/>
    </source>
</evidence>
<comment type="cofactor">
    <cofactor evidence="1">
        <name>[4Fe-4S] cluster</name>
        <dbReference type="ChEBI" id="CHEBI:49883"/>
    </cofactor>
</comment>
<dbReference type="Gene3D" id="3.90.460.10">
    <property type="entry name" value="Ferredoxin thioredoxin reductase catalytic beta subunit"/>
    <property type="match status" value="1"/>
</dbReference>
<dbReference type="EC" id="1.8.7.2" evidence="4"/>
<evidence type="ECO:0000313" key="14">
    <source>
        <dbReference type="EMBL" id="KKM72405.1"/>
    </source>
</evidence>
<dbReference type="GO" id="GO:0046872">
    <property type="term" value="F:metal ion binding"/>
    <property type="evidence" value="ECO:0007669"/>
    <property type="project" value="UniProtKB-KW"/>
</dbReference>
<comment type="catalytic activity">
    <reaction evidence="13">
        <text>[thioredoxin]-disulfide + 2 reduced [2Fe-2S]-[ferredoxin] + 2 H(+) = [thioredoxin]-dithiol + 2 oxidized [2Fe-2S]-[ferredoxin]</text>
        <dbReference type="Rhea" id="RHEA:42336"/>
        <dbReference type="Rhea" id="RHEA-COMP:10000"/>
        <dbReference type="Rhea" id="RHEA-COMP:10001"/>
        <dbReference type="Rhea" id="RHEA-COMP:10698"/>
        <dbReference type="Rhea" id="RHEA-COMP:10700"/>
        <dbReference type="ChEBI" id="CHEBI:15378"/>
        <dbReference type="ChEBI" id="CHEBI:29950"/>
        <dbReference type="ChEBI" id="CHEBI:33737"/>
        <dbReference type="ChEBI" id="CHEBI:33738"/>
        <dbReference type="ChEBI" id="CHEBI:50058"/>
        <dbReference type="EC" id="1.8.7.2"/>
    </reaction>
</comment>
<keyword evidence="5" id="KW-0004">4Fe-4S</keyword>
<evidence type="ECO:0000256" key="10">
    <source>
        <dbReference type="ARBA" id="ARBA00023157"/>
    </source>
</evidence>
<evidence type="ECO:0000256" key="5">
    <source>
        <dbReference type="ARBA" id="ARBA00022485"/>
    </source>
</evidence>
<dbReference type="InterPro" id="IPR004209">
    <property type="entry name" value="FTR_bsu"/>
</dbReference>